<evidence type="ECO:0008006" key="3">
    <source>
        <dbReference type="Google" id="ProtNLM"/>
    </source>
</evidence>
<evidence type="ECO:0000313" key="1">
    <source>
        <dbReference type="EMBL" id="KJU86353.1"/>
    </source>
</evidence>
<keyword evidence="2" id="KW-1185">Reference proteome</keyword>
<dbReference type="Proteomes" id="UP000033423">
    <property type="component" value="Unassembled WGS sequence"/>
</dbReference>
<name>A0A0F3H0A8_9BACT</name>
<organism evidence="1 2">
    <name type="scientific">Candidatus Magnetobacterium bavaricum</name>
    <dbReference type="NCBI Taxonomy" id="29290"/>
    <lineage>
        <taxon>Bacteria</taxon>
        <taxon>Pseudomonadati</taxon>
        <taxon>Nitrospirota</taxon>
        <taxon>Thermodesulfovibrionia</taxon>
        <taxon>Thermodesulfovibrionales</taxon>
        <taxon>Candidatus Magnetobacteriaceae</taxon>
        <taxon>Candidatus Magnetobacterium</taxon>
    </lineage>
</organism>
<evidence type="ECO:0000313" key="2">
    <source>
        <dbReference type="Proteomes" id="UP000033423"/>
    </source>
</evidence>
<accession>A0A0F3H0A8</accession>
<dbReference type="PROSITE" id="PS51318">
    <property type="entry name" value="TAT"/>
    <property type="match status" value="1"/>
</dbReference>
<sequence>MTESLISRRRFLTGCLAGAGVLCLGGWDNCHAGGVNDTQVRSLTLKVRYTTEFMRCPKDEDVGIWLPIPPSDKEQEITGLALETKLPFKNHDQQQQNKVFYCQTRNINKGERITLNYTIKRTNIGTTEVKDDDPGQYLTPSEWEKWDDNIT</sequence>
<dbReference type="EMBL" id="LACI01000635">
    <property type="protein sequence ID" value="KJU86353.1"/>
    <property type="molecule type" value="Genomic_DNA"/>
</dbReference>
<dbReference type="InterPro" id="IPR006311">
    <property type="entry name" value="TAT_signal"/>
</dbReference>
<dbReference type="InterPro" id="IPR019546">
    <property type="entry name" value="TAT_signal_bac_arc"/>
</dbReference>
<dbReference type="NCBIfam" id="TIGR01409">
    <property type="entry name" value="TAT_signal_seq"/>
    <property type="match status" value="1"/>
</dbReference>
<reference evidence="1 2" key="1">
    <citation type="submission" date="2015-02" db="EMBL/GenBank/DDBJ databases">
        <title>Single-cell genomics of uncultivated deep-branching MTB reveals a conserved set of magnetosome genes.</title>
        <authorList>
            <person name="Kolinko S."/>
            <person name="Richter M."/>
            <person name="Glockner F.O."/>
            <person name="Brachmann A."/>
            <person name="Schuler D."/>
        </authorList>
    </citation>
    <scope>NUCLEOTIDE SEQUENCE [LARGE SCALE GENOMIC DNA]</scope>
    <source>
        <strain evidence="1">TM-1</strain>
    </source>
</reference>
<gene>
    <name evidence="1" type="ORF">MBAV_001453</name>
</gene>
<comment type="caution">
    <text evidence="1">The sequence shown here is derived from an EMBL/GenBank/DDBJ whole genome shotgun (WGS) entry which is preliminary data.</text>
</comment>
<dbReference type="AlphaFoldDB" id="A0A0F3H0A8"/>
<feature type="non-terminal residue" evidence="1">
    <location>
        <position position="151"/>
    </location>
</feature>
<proteinExistence type="predicted"/>
<protein>
    <recommendedName>
        <fullName evidence="3">Twin-arginine translocation signal domain-containing protein</fullName>
    </recommendedName>
</protein>